<dbReference type="SUPFAM" id="SSF56801">
    <property type="entry name" value="Acetyl-CoA synthetase-like"/>
    <property type="match status" value="1"/>
</dbReference>
<name>A0ABR2IA70_9PEZI</name>
<keyword evidence="9" id="KW-1185">Reference proteome</keyword>
<evidence type="ECO:0000259" key="6">
    <source>
        <dbReference type="Pfam" id="PF00501"/>
    </source>
</evidence>
<reference evidence="8 9" key="1">
    <citation type="journal article" date="2024" name="IMA Fungus">
        <title>Apiospora arundinis, a panoply of carbohydrate-active enzymes and secondary metabolites.</title>
        <authorList>
            <person name="Sorensen T."/>
            <person name="Petersen C."/>
            <person name="Muurmann A.T."/>
            <person name="Christiansen J.V."/>
            <person name="Brundto M.L."/>
            <person name="Overgaard C.K."/>
            <person name="Boysen A.T."/>
            <person name="Wollenberg R.D."/>
            <person name="Larsen T.O."/>
            <person name="Sorensen J.L."/>
            <person name="Nielsen K.L."/>
            <person name="Sondergaard T.E."/>
        </authorList>
    </citation>
    <scope>NUCLEOTIDE SEQUENCE [LARGE SCALE GENOMIC DNA]</scope>
    <source>
        <strain evidence="8 9">AAU 773</strain>
    </source>
</reference>
<dbReference type="Gene3D" id="3.40.50.12780">
    <property type="entry name" value="N-terminal domain of ligase-like"/>
    <property type="match status" value="1"/>
</dbReference>
<evidence type="ECO:0000256" key="5">
    <source>
        <dbReference type="ARBA" id="ARBA00022840"/>
    </source>
</evidence>
<comment type="pathway">
    <text evidence="1">Secondary metabolite biosynthesis.</text>
</comment>
<dbReference type="Proteomes" id="UP001390339">
    <property type="component" value="Unassembled WGS sequence"/>
</dbReference>
<organism evidence="8 9">
    <name type="scientific">Apiospora arundinis</name>
    <dbReference type="NCBI Taxonomy" id="335852"/>
    <lineage>
        <taxon>Eukaryota</taxon>
        <taxon>Fungi</taxon>
        <taxon>Dikarya</taxon>
        <taxon>Ascomycota</taxon>
        <taxon>Pezizomycotina</taxon>
        <taxon>Sordariomycetes</taxon>
        <taxon>Xylariomycetidae</taxon>
        <taxon>Amphisphaeriales</taxon>
        <taxon>Apiosporaceae</taxon>
        <taxon>Apiospora</taxon>
    </lineage>
</organism>
<comment type="caution">
    <text evidence="8">The sequence shown here is derived from an EMBL/GenBank/DDBJ whole genome shotgun (WGS) entry which is preliminary data.</text>
</comment>
<dbReference type="InterPro" id="IPR025110">
    <property type="entry name" value="AMP-bd_C"/>
</dbReference>
<dbReference type="Pfam" id="PF00501">
    <property type="entry name" value="AMP-binding"/>
    <property type="match status" value="1"/>
</dbReference>
<feature type="domain" description="AMP-binding enzyme C-terminal" evidence="7">
    <location>
        <begin position="450"/>
        <end position="543"/>
    </location>
</feature>
<protein>
    <submittedName>
        <fullName evidence="8">Adenylate-forming enzyme AfeA</fullName>
    </submittedName>
</protein>
<gene>
    <name evidence="8" type="ORF">PGQ11_010580</name>
</gene>
<dbReference type="PROSITE" id="PS00455">
    <property type="entry name" value="AMP_BINDING"/>
    <property type="match status" value="1"/>
</dbReference>
<evidence type="ECO:0000313" key="8">
    <source>
        <dbReference type="EMBL" id="KAK8859846.1"/>
    </source>
</evidence>
<dbReference type="Gene3D" id="3.30.300.30">
    <property type="match status" value="1"/>
</dbReference>
<evidence type="ECO:0000256" key="4">
    <source>
        <dbReference type="ARBA" id="ARBA00022741"/>
    </source>
</evidence>
<keyword evidence="3" id="KW-0436">Ligase</keyword>
<keyword evidence="4" id="KW-0547">Nucleotide-binding</keyword>
<dbReference type="InterPro" id="IPR020845">
    <property type="entry name" value="AMP-binding_CS"/>
</dbReference>
<dbReference type="EMBL" id="JAPCWZ010000006">
    <property type="protein sequence ID" value="KAK8859846.1"/>
    <property type="molecule type" value="Genomic_DNA"/>
</dbReference>
<feature type="domain" description="AMP-dependent synthetase/ligase" evidence="6">
    <location>
        <begin position="23"/>
        <end position="402"/>
    </location>
</feature>
<evidence type="ECO:0000256" key="3">
    <source>
        <dbReference type="ARBA" id="ARBA00022598"/>
    </source>
</evidence>
<dbReference type="InterPro" id="IPR045851">
    <property type="entry name" value="AMP-bd_C_sf"/>
</dbReference>
<dbReference type="Pfam" id="PF13193">
    <property type="entry name" value="AMP-binding_C"/>
    <property type="match status" value="1"/>
</dbReference>
<evidence type="ECO:0000313" key="9">
    <source>
        <dbReference type="Proteomes" id="UP001390339"/>
    </source>
</evidence>
<dbReference type="InterPro" id="IPR000873">
    <property type="entry name" value="AMP-dep_synth/lig_dom"/>
</dbReference>
<keyword evidence="5" id="KW-0067">ATP-binding</keyword>
<dbReference type="InterPro" id="IPR042099">
    <property type="entry name" value="ANL_N_sf"/>
</dbReference>
<evidence type="ECO:0000256" key="1">
    <source>
        <dbReference type="ARBA" id="ARBA00005179"/>
    </source>
</evidence>
<evidence type="ECO:0000256" key="2">
    <source>
        <dbReference type="ARBA" id="ARBA00006432"/>
    </source>
</evidence>
<accession>A0ABR2IA70</accession>
<sequence>MAEPEHPVDFVSFVFDAQTDYEASKPLFIDAQVPERSLNASQARSLVRSLVSGFQAEGLSKGDRVLVSATNSYLYAPLLYGIIGFGGIACGVNPSYKFEELNHLTQLFDPKVIVATPGSLDTVQEVVRKNQIPQSRIFLLDDLATPLDIICGRLNNEYKPRNEETSKFSSLLRHGESDWLTLDSEAAVKTTPALFYPTSGTSGLPKLAMLSHHNLIMQHRSIFQPPPYDAVRVLSLPCFHMFGAAWLMANPLRYGEPAYIMPRFQLETFVKNLARFGATEAYLTPPIVHMLNKSSLPVRELFRTVRWVSVGGAPIDAAALRQFQKAFLQPGATLSQCWGMTEIGTACFFAYGDDDVDLGSVGRLLPGYKIKLVDPQTDCEVAAEDQVPAEAFVRSENIMMGYKGTPSPQEEGSTWFPTGDLVEVRNGKVYIVGRTKELIKTKGWQVAPAEVESVIMQHPGVRDCAVVGVPSSDGTTEVPRAYVVSKEPQGSVTGLLPASKASSITVVTSDDVYNIVASSLASYKRLEGGVVFVDAIPRTASGKTQRFKLIMAPVVGDGDNGKPTETQFSLAQAQETGRKFMSAVKQVFGA</sequence>
<dbReference type="PANTHER" id="PTHR24096:SF317">
    <property type="entry name" value="ADENYLATE-FORMING ENZYME AFEA"/>
    <property type="match status" value="1"/>
</dbReference>
<comment type="similarity">
    <text evidence="2">Belongs to the ATP-dependent AMP-binding enzyme family.</text>
</comment>
<proteinExistence type="inferred from homology"/>
<dbReference type="PANTHER" id="PTHR24096">
    <property type="entry name" value="LONG-CHAIN-FATTY-ACID--COA LIGASE"/>
    <property type="match status" value="1"/>
</dbReference>
<evidence type="ECO:0000259" key="7">
    <source>
        <dbReference type="Pfam" id="PF13193"/>
    </source>
</evidence>